<dbReference type="PANTHER" id="PTHR12270:SF25">
    <property type="entry name" value="GLYCOSYLTRANSFERASE-LIKE PROTEIN LARGE"/>
    <property type="match status" value="1"/>
</dbReference>
<keyword evidence="2 7" id="KW-0812">Transmembrane</keyword>
<dbReference type="Gene3D" id="3.90.550.10">
    <property type="entry name" value="Spore Coat Polysaccharide Biosynthesis Protein SpsA, Chain A"/>
    <property type="match status" value="1"/>
</dbReference>
<evidence type="ECO:0000256" key="5">
    <source>
        <dbReference type="ARBA" id="ARBA00023136"/>
    </source>
</evidence>
<protein>
    <recommendedName>
        <fullName evidence="11">Glycosyltransferase family 8 protein</fullName>
    </recommendedName>
</protein>
<dbReference type="AlphaFoldDB" id="A0AAD4L710"/>
<keyword evidence="10" id="KW-1185">Reference proteome</keyword>
<keyword evidence="6" id="KW-0325">Glycoprotein</keyword>
<dbReference type="GO" id="GO:0015020">
    <property type="term" value="F:glucuronosyltransferase activity"/>
    <property type="evidence" value="ECO:0007669"/>
    <property type="project" value="TreeGrafter"/>
</dbReference>
<proteinExistence type="predicted"/>
<evidence type="ECO:0008006" key="11">
    <source>
        <dbReference type="Google" id="ProtNLM"/>
    </source>
</evidence>
<evidence type="ECO:0000256" key="6">
    <source>
        <dbReference type="ARBA" id="ARBA00023180"/>
    </source>
</evidence>
<comment type="caution">
    <text evidence="8">The sequence shown here is derived from an EMBL/GenBank/DDBJ whole genome shotgun (WGS) entry which is preliminary data.</text>
</comment>
<evidence type="ECO:0000256" key="2">
    <source>
        <dbReference type="ARBA" id="ARBA00022692"/>
    </source>
</evidence>
<dbReference type="GO" id="GO:0042285">
    <property type="term" value="F:xylosyltransferase activity"/>
    <property type="evidence" value="ECO:0007669"/>
    <property type="project" value="TreeGrafter"/>
</dbReference>
<dbReference type="InterPro" id="IPR051292">
    <property type="entry name" value="Xyl/GlcA_transferase"/>
</dbReference>
<keyword evidence="5 7" id="KW-0472">Membrane</keyword>
<evidence type="ECO:0000256" key="7">
    <source>
        <dbReference type="SAM" id="Phobius"/>
    </source>
</evidence>
<dbReference type="InterPro" id="IPR029044">
    <property type="entry name" value="Nucleotide-diphossugar_trans"/>
</dbReference>
<sequence>MASPHRSTTYHPRNSLDGSWHGGRSLFRTRRVAFLLLAGALASIVLFSQQLPGEKHPQACRSSDPQTICVPELRVDSPPVTVTVTRTAPPTTKTVIVEPPVQPVVFALVMFSEPSAKEGAVLLKSAIMYTSRPLQFHIVCDEAAQTYLESRFRLLTHPLHSVSVRFYRLPFQSMLDRISREGGVNTDHSSGIPGLMKLFLHEILPDVVEKAIYVDTDAFLLTDPALLWEEFSLWDAAVSISMPSHPNQDAPEWHHASRICSCIMLLHLGRLRAARLMDSSIYRADRSGLFPPALSPPTFEALFGPPGPNGQYMNVALGDQGYWWAIVSNRKDLFRPLVYDWEVTSCLLDMYMTGLGHDDTPEDEQSRAMIHLWGTPYEGQVVLPKLLHFNCLHNTDVYYNWAGWSDPENSLTKRWKPAVDYHVGFKWLWLNRGSASSTVDIQVFIDPLFADQRFEVEHPKEHQHARD</sequence>
<evidence type="ECO:0000256" key="3">
    <source>
        <dbReference type="ARBA" id="ARBA00022968"/>
    </source>
</evidence>
<comment type="subcellular location">
    <subcellularLocation>
        <location evidence="1">Membrane</location>
        <topology evidence="1">Single-pass type II membrane protein</topology>
    </subcellularLocation>
</comment>
<evidence type="ECO:0000256" key="4">
    <source>
        <dbReference type="ARBA" id="ARBA00022989"/>
    </source>
</evidence>
<name>A0AAD4L710_9AGAM</name>
<dbReference type="GO" id="GO:0016020">
    <property type="term" value="C:membrane"/>
    <property type="evidence" value="ECO:0007669"/>
    <property type="project" value="UniProtKB-SubCell"/>
</dbReference>
<evidence type="ECO:0000313" key="10">
    <source>
        <dbReference type="Proteomes" id="UP001201163"/>
    </source>
</evidence>
<accession>A0AAD4L710</accession>
<dbReference type="PANTHER" id="PTHR12270">
    <property type="entry name" value="GLYCOSYLTRANSFERASE-RELATED"/>
    <property type="match status" value="1"/>
</dbReference>
<feature type="transmembrane region" description="Helical" evidence="7">
    <location>
        <begin position="32"/>
        <end position="51"/>
    </location>
</feature>
<evidence type="ECO:0000313" key="9">
    <source>
        <dbReference type="EMBL" id="KAH9001691.1"/>
    </source>
</evidence>
<evidence type="ECO:0000256" key="1">
    <source>
        <dbReference type="ARBA" id="ARBA00004606"/>
    </source>
</evidence>
<keyword evidence="4 7" id="KW-1133">Transmembrane helix</keyword>
<gene>
    <name evidence="8" type="ORF">EDB92DRAFT_2094309</name>
    <name evidence="9" type="ORF">EDB92DRAFT_91566</name>
</gene>
<dbReference type="EMBL" id="JAKELL010000128">
    <property type="protein sequence ID" value="KAH8980800.1"/>
    <property type="molecule type" value="Genomic_DNA"/>
</dbReference>
<reference evidence="8" key="1">
    <citation type="submission" date="2022-01" db="EMBL/GenBank/DDBJ databases">
        <title>Comparative genomics reveals a dynamic genome evolution in the ectomycorrhizal milk-cap (Lactarius) mushrooms.</title>
        <authorList>
            <consortium name="DOE Joint Genome Institute"/>
            <person name="Lebreton A."/>
            <person name="Tang N."/>
            <person name="Kuo A."/>
            <person name="LaButti K."/>
            <person name="Drula E."/>
            <person name="Barry K."/>
            <person name="Clum A."/>
            <person name="Lipzen A."/>
            <person name="Mousain D."/>
            <person name="Ng V."/>
            <person name="Wang R."/>
            <person name="Wang X."/>
            <person name="Dai Y."/>
            <person name="Henrissat B."/>
            <person name="Grigoriev I.V."/>
            <person name="Guerin-Laguette A."/>
            <person name="Yu F."/>
            <person name="Martin F.M."/>
        </authorList>
    </citation>
    <scope>NUCLEOTIDE SEQUENCE</scope>
    <source>
        <strain evidence="8">QP</strain>
    </source>
</reference>
<organism evidence="8 10">
    <name type="scientific">Lactarius akahatsu</name>
    <dbReference type="NCBI Taxonomy" id="416441"/>
    <lineage>
        <taxon>Eukaryota</taxon>
        <taxon>Fungi</taxon>
        <taxon>Dikarya</taxon>
        <taxon>Basidiomycota</taxon>
        <taxon>Agaricomycotina</taxon>
        <taxon>Agaricomycetes</taxon>
        <taxon>Russulales</taxon>
        <taxon>Russulaceae</taxon>
        <taxon>Lactarius</taxon>
    </lineage>
</organism>
<dbReference type="Proteomes" id="UP001201163">
    <property type="component" value="Unassembled WGS sequence"/>
</dbReference>
<evidence type="ECO:0000313" key="8">
    <source>
        <dbReference type="EMBL" id="KAH8980800.1"/>
    </source>
</evidence>
<dbReference type="EMBL" id="JAKELL010000001">
    <property type="protein sequence ID" value="KAH9001691.1"/>
    <property type="molecule type" value="Genomic_DNA"/>
</dbReference>
<dbReference type="GO" id="GO:0035269">
    <property type="term" value="P:protein O-linked glycosylation via mannose"/>
    <property type="evidence" value="ECO:0007669"/>
    <property type="project" value="TreeGrafter"/>
</dbReference>
<keyword evidence="3" id="KW-0735">Signal-anchor</keyword>
<dbReference type="SUPFAM" id="SSF53448">
    <property type="entry name" value="Nucleotide-diphospho-sugar transferases"/>
    <property type="match status" value="1"/>
</dbReference>